<dbReference type="RefSeq" id="WP_189269646.1">
    <property type="nucleotide sequence ID" value="NZ_BMML01000057.1"/>
</dbReference>
<proteinExistence type="predicted"/>
<sequence length="197" mass="22623">MGWLHTDDENGAHEGWVVAVLSGGEEAPHDTFEDSEETWKRRVNWAWSYKYDGNEGRRRAQGLRVVCACGWRGPRRPADFADPDACDERLQREWVRHAEVSLSRTLPERLQRLLDEVEDTVQALSFPLRPGGELDEQRPLLAIYATTRLQNGAEEWQQEAVRAARAADYSWDEIAQALMTSKQSAHEKFRKHVPESP</sequence>
<reference evidence="1" key="2">
    <citation type="submission" date="2020-09" db="EMBL/GenBank/DDBJ databases">
        <authorList>
            <person name="Sun Q."/>
            <person name="Zhou Y."/>
        </authorList>
    </citation>
    <scope>NUCLEOTIDE SEQUENCE</scope>
    <source>
        <strain evidence="1">CGMCC 4.7110</strain>
    </source>
</reference>
<name>A0A917XQU1_9ACTN</name>
<gene>
    <name evidence="1" type="ORF">GCM10011578_099770</name>
</gene>
<dbReference type="AlphaFoldDB" id="A0A917XQU1"/>
<keyword evidence="2" id="KW-1185">Reference proteome</keyword>
<reference evidence="1" key="1">
    <citation type="journal article" date="2014" name="Int. J. Syst. Evol. Microbiol.">
        <title>Complete genome sequence of Corynebacterium casei LMG S-19264T (=DSM 44701T), isolated from a smear-ripened cheese.</title>
        <authorList>
            <consortium name="US DOE Joint Genome Institute (JGI-PGF)"/>
            <person name="Walter F."/>
            <person name="Albersmeier A."/>
            <person name="Kalinowski J."/>
            <person name="Ruckert C."/>
        </authorList>
    </citation>
    <scope>NUCLEOTIDE SEQUENCE</scope>
    <source>
        <strain evidence="1">CGMCC 4.7110</strain>
    </source>
</reference>
<dbReference type="Proteomes" id="UP000653411">
    <property type="component" value="Unassembled WGS sequence"/>
</dbReference>
<evidence type="ECO:0000313" key="1">
    <source>
        <dbReference type="EMBL" id="GGN46703.1"/>
    </source>
</evidence>
<comment type="caution">
    <text evidence="1">The sequence shown here is derived from an EMBL/GenBank/DDBJ whole genome shotgun (WGS) entry which is preliminary data.</text>
</comment>
<protein>
    <submittedName>
        <fullName evidence="1">Uncharacterized protein</fullName>
    </submittedName>
</protein>
<accession>A0A917XQU1</accession>
<evidence type="ECO:0000313" key="2">
    <source>
        <dbReference type="Proteomes" id="UP000653411"/>
    </source>
</evidence>
<dbReference type="EMBL" id="BMML01000057">
    <property type="protein sequence ID" value="GGN46703.1"/>
    <property type="molecule type" value="Genomic_DNA"/>
</dbReference>
<organism evidence="1 2">
    <name type="scientific">Streptomyces fuscichromogenes</name>
    <dbReference type="NCBI Taxonomy" id="1324013"/>
    <lineage>
        <taxon>Bacteria</taxon>
        <taxon>Bacillati</taxon>
        <taxon>Actinomycetota</taxon>
        <taxon>Actinomycetes</taxon>
        <taxon>Kitasatosporales</taxon>
        <taxon>Streptomycetaceae</taxon>
        <taxon>Streptomyces</taxon>
    </lineage>
</organism>